<dbReference type="OrthoDB" id="9795979at2"/>
<dbReference type="PANTHER" id="PTHR21581">
    <property type="entry name" value="D-ALANYL-D-ALANINE CARBOXYPEPTIDASE"/>
    <property type="match status" value="1"/>
</dbReference>
<evidence type="ECO:0000256" key="10">
    <source>
        <dbReference type="ARBA" id="ARBA00022984"/>
    </source>
</evidence>
<feature type="domain" description="Peptidase S11 D-Ala-D-Ala carboxypeptidase A C-terminal" evidence="16">
    <location>
        <begin position="280"/>
        <end position="370"/>
    </location>
</feature>
<keyword evidence="9" id="KW-0133">Cell shape</keyword>
<dbReference type="SMART" id="SM00936">
    <property type="entry name" value="PBP5_C"/>
    <property type="match status" value="1"/>
</dbReference>
<dbReference type="GO" id="GO:0006508">
    <property type="term" value="P:proteolysis"/>
    <property type="evidence" value="ECO:0007669"/>
    <property type="project" value="UniProtKB-KW"/>
</dbReference>
<evidence type="ECO:0000256" key="11">
    <source>
        <dbReference type="ARBA" id="ARBA00023316"/>
    </source>
</evidence>
<evidence type="ECO:0000256" key="12">
    <source>
        <dbReference type="ARBA" id="ARBA00034000"/>
    </source>
</evidence>
<protein>
    <recommendedName>
        <fullName evidence="4">serine-type D-Ala-D-Ala carboxypeptidase</fullName>
        <ecNumber evidence="4">3.4.16.4</ecNumber>
    </recommendedName>
</protein>
<keyword evidence="11" id="KW-0961">Cell wall biogenesis/degradation</keyword>
<dbReference type="EMBL" id="AYLO01000083">
    <property type="protein sequence ID" value="ESS71866.1"/>
    <property type="molecule type" value="Genomic_DNA"/>
</dbReference>
<dbReference type="PANTHER" id="PTHR21581:SF6">
    <property type="entry name" value="TRAFFICKING PROTEIN PARTICLE COMPLEX SUBUNIT 12"/>
    <property type="match status" value="1"/>
</dbReference>
<name>V5DX08_9GAMM</name>
<dbReference type="InterPro" id="IPR001967">
    <property type="entry name" value="Peptidase_S11_N"/>
</dbReference>
<feature type="active site" description="Acyl-ester intermediate" evidence="13">
    <location>
        <position position="68"/>
    </location>
</feature>
<keyword evidence="6" id="KW-0645">Protease</keyword>
<dbReference type="Pfam" id="PF07943">
    <property type="entry name" value="PBP5_C"/>
    <property type="match status" value="1"/>
</dbReference>
<dbReference type="UniPathway" id="UPA00219"/>
<dbReference type="PRINTS" id="PR00725">
    <property type="entry name" value="DADACBPTASE1"/>
</dbReference>
<comment type="catalytic activity">
    <reaction evidence="12">
        <text>Preferential cleavage: (Ac)2-L-Lys-D-Ala-|-D-Ala. Also transpeptidation of peptidyl-alanyl moieties that are N-acyl substituents of D-alanine.</text>
        <dbReference type="EC" id="3.4.16.4"/>
    </reaction>
</comment>
<dbReference type="Pfam" id="PF00768">
    <property type="entry name" value="Peptidase_S11"/>
    <property type="match status" value="1"/>
</dbReference>
<dbReference type="EC" id="3.4.16.4" evidence="4"/>
<evidence type="ECO:0000313" key="18">
    <source>
        <dbReference type="Proteomes" id="UP000017842"/>
    </source>
</evidence>
<accession>V5DX08</accession>
<evidence type="ECO:0000256" key="2">
    <source>
        <dbReference type="ARBA" id="ARBA00004752"/>
    </source>
</evidence>
<dbReference type="Proteomes" id="UP000017842">
    <property type="component" value="Unassembled WGS sequence"/>
</dbReference>
<dbReference type="GO" id="GO:0071555">
    <property type="term" value="P:cell wall organization"/>
    <property type="evidence" value="ECO:0007669"/>
    <property type="project" value="UniProtKB-KW"/>
</dbReference>
<dbReference type="GO" id="GO:0009252">
    <property type="term" value="P:peptidoglycan biosynthetic process"/>
    <property type="evidence" value="ECO:0007669"/>
    <property type="project" value="UniProtKB-UniPathway"/>
</dbReference>
<dbReference type="InterPro" id="IPR012338">
    <property type="entry name" value="Beta-lactam/transpept-like"/>
</dbReference>
<evidence type="ECO:0000256" key="7">
    <source>
        <dbReference type="ARBA" id="ARBA00022729"/>
    </source>
</evidence>
<dbReference type="GO" id="GO:0009002">
    <property type="term" value="F:serine-type D-Ala-D-Ala carboxypeptidase activity"/>
    <property type="evidence" value="ECO:0007669"/>
    <property type="project" value="UniProtKB-EC"/>
</dbReference>
<dbReference type="STRING" id="1116472.MGMO_86c00260"/>
<evidence type="ECO:0000256" key="5">
    <source>
        <dbReference type="ARBA" id="ARBA00022645"/>
    </source>
</evidence>
<evidence type="ECO:0000259" key="16">
    <source>
        <dbReference type="SMART" id="SM00936"/>
    </source>
</evidence>
<dbReference type="SUPFAM" id="SSF69189">
    <property type="entry name" value="Penicillin-binding protein associated domain"/>
    <property type="match status" value="1"/>
</dbReference>
<keyword evidence="18" id="KW-1185">Reference proteome</keyword>
<evidence type="ECO:0000256" key="13">
    <source>
        <dbReference type="PIRSR" id="PIRSR618044-1"/>
    </source>
</evidence>
<keyword evidence="7" id="KW-0732">Signal</keyword>
<keyword evidence="10" id="KW-0573">Peptidoglycan synthesis</keyword>
<dbReference type="PATRIC" id="fig|1116472.3.peg.2386"/>
<evidence type="ECO:0000256" key="9">
    <source>
        <dbReference type="ARBA" id="ARBA00022960"/>
    </source>
</evidence>
<dbReference type="RefSeq" id="WP_023495103.1">
    <property type="nucleotide sequence ID" value="NZ_AYLO01000083.1"/>
</dbReference>
<evidence type="ECO:0000256" key="6">
    <source>
        <dbReference type="ARBA" id="ARBA00022670"/>
    </source>
</evidence>
<keyword evidence="8 17" id="KW-0378">Hydrolase</keyword>
<feature type="active site" description="Proton acceptor" evidence="13">
    <location>
        <position position="71"/>
    </location>
</feature>
<comment type="caution">
    <text evidence="17">The sequence shown here is derived from an EMBL/GenBank/DDBJ whole genome shotgun (WGS) entry which is preliminary data.</text>
</comment>
<evidence type="ECO:0000313" key="17">
    <source>
        <dbReference type="EMBL" id="ESS71866.1"/>
    </source>
</evidence>
<reference evidence="17 18" key="1">
    <citation type="journal article" date="2013" name="Genome Announc.">
        <title>Draft Genome Sequence of the Methanotrophic Gammaproteobacterium Methyloglobulus morosus DSM 22980 Strain KoM1.</title>
        <authorList>
            <person name="Poehlein A."/>
            <person name="Deutzmann J.S."/>
            <person name="Daniel R."/>
            <person name="Simeonova D.D."/>
        </authorList>
    </citation>
    <scope>NUCLEOTIDE SEQUENCE [LARGE SCALE GENOMIC DNA]</scope>
    <source>
        <strain evidence="17 18">KoM1</strain>
    </source>
</reference>
<sequence length="391" mass="43161">MNYLKSPVGSLFLLLILLATHLIAIAEEAEVPIPAPPSIAATSHILIDYNSGKVLAENNADAKLAPASLTKILTVYVVFKEIKNGHLHLDDKVTISQNAWKTSGSKMFVKVNDQVKVEDLLKGVIIQSGNDASVALAEHVAGNEATFAELMNQHAARLGMVNSHFENSDGLPSDGHYTTARDLTIITTALIKEFPEFYLWFSQKEFTYNKITQQNRNLLLGRDETVDGVKTGHTDEAGYCLVASALRNGMRLISVVMGTESMIVRANENQALINYGFRFFESHRLYEGKKVIQETRIWKGETETLPLGLADDLFVTIPRRRYNDIAASVNVDKQILASVKAGVKLGTVTVKLKDAVIATKDLVALKDVEKGGIFRRLYDSVLMMIKKNDAN</sequence>
<dbReference type="eggNOG" id="COG1686">
    <property type="taxonomic scope" value="Bacteria"/>
</dbReference>
<dbReference type="InterPro" id="IPR037167">
    <property type="entry name" value="Peptidase_S11_C_sf"/>
</dbReference>
<dbReference type="AlphaFoldDB" id="V5DX08"/>
<evidence type="ECO:0000256" key="4">
    <source>
        <dbReference type="ARBA" id="ARBA00012448"/>
    </source>
</evidence>
<keyword evidence="5 17" id="KW-0121">Carboxypeptidase</keyword>
<feature type="binding site" evidence="14">
    <location>
        <position position="230"/>
    </location>
    <ligand>
        <name>substrate</name>
    </ligand>
</feature>
<feature type="active site" evidence="13">
    <location>
        <position position="128"/>
    </location>
</feature>
<dbReference type="SUPFAM" id="SSF56601">
    <property type="entry name" value="beta-lactamase/transpeptidase-like"/>
    <property type="match status" value="1"/>
</dbReference>
<dbReference type="Gene3D" id="2.60.410.10">
    <property type="entry name" value="D-Ala-D-Ala carboxypeptidase, C-terminal domain"/>
    <property type="match status" value="1"/>
</dbReference>
<evidence type="ECO:0000256" key="8">
    <source>
        <dbReference type="ARBA" id="ARBA00022801"/>
    </source>
</evidence>
<dbReference type="GO" id="GO:0008360">
    <property type="term" value="P:regulation of cell shape"/>
    <property type="evidence" value="ECO:0007669"/>
    <property type="project" value="UniProtKB-KW"/>
</dbReference>
<proteinExistence type="inferred from homology"/>
<dbReference type="InterPro" id="IPR015956">
    <property type="entry name" value="Peniciliin-bd_prot_C_sf"/>
</dbReference>
<comment type="function">
    <text evidence="1">Removes C-terminal D-alanyl residues from sugar-peptide cell wall precursors.</text>
</comment>
<organism evidence="17 18">
    <name type="scientific">Methyloglobulus morosus KoM1</name>
    <dbReference type="NCBI Taxonomy" id="1116472"/>
    <lineage>
        <taxon>Bacteria</taxon>
        <taxon>Pseudomonadati</taxon>
        <taxon>Pseudomonadota</taxon>
        <taxon>Gammaproteobacteria</taxon>
        <taxon>Methylococcales</taxon>
        <taxon>Methylococcaceae</taxon>
        <taxon>Methyloglobulus</taxon>
    </lineage>
</organism>
<gene>
    <name evidence="17" type="primary">dacC</name>
    <name evidence="17" type="ORF">MGMO_86c00260</name>
</gene>
<evidence type="ECO:0000256" key="3">
    <source>
        <dbReference type="ARBA" id="ARBA00007164"/>
    </source>
</evidence>
<dbReference type="InterPro" id="IPR018044">
    <property type="entry name" value="Peptidase_S11"/>
</dbReference>
<evidence type="ECO:0000256" key="1">
    <source>
        <dbReference type="ARBA" id="ARBA00003217"/>
    </source>
</evidence>
<evidence type="ECO:0000256" key="14">
    <source>
        <dbReference type="PIRSR" id="PIRSR618044-2"/>
    </source>
</evidence>
<comment type="similarity">
    <text evidence="3 15">Belongs to the peptidase S11 family.</text>
</comment>
<evidence type="ECO:0000256" key="15">
    <source>
        <dbReference type="RuleBase" id="RU004016"/>
    </source>
</evidence>
<comment type="pathway">
    <text evidence="2">Cell wall biogenesis; peptidoglycan biosynthesis.</text>
</comment>
<dbReference type="Gene3D" id="3.40.710.10">
    <property type="entry name" value="DD-peptidase/beta-lactamase superfamily"/>
    <property type="match status" value="1"/>
</dbReference>
<dbReference type="InterPro" id="IPR012907">
    <property type="entry name" value="Peptidase_S11_C"/>
</dbReference>